<comment type="caution">
    <text evidence="3">The sequence shown here is derived from an EMBL/GenBank/DDBJ whole genome shotgun (WGS) entry which is preliminary data.</text>
</comment>
<dbReference type="Proteomes" id="UP000017559">
    <property type="component" value="Unassembled WGS sequence"/>
</dbReference>
<dbReference type="STRING" id="1381753.V2XNI6"/>
<reference evidence="3 4" key="1">
    <citation type="journal article" date="2014" name="BMC Genomics">
        <title>Genome and secretome analysis of the hemibiotrophic fungal pathogen, Moniliophthora roreri, which causes frosty pod rot disease of cacao: mechanisms of the biotrophic and necrotrophic phases.</title>
        <authorList>
            <person name="Meinhardt L.W."/>
            <person name="Costa G.G.L."/>
            <person name="Thomazella D.P.T."/>
            <person name="Teixeira P.J.P.L."/>
            <person name="Carazzolle M.F."/>
            <person name="Schuster S.C."/>
            <person name="Carlson J.E."/>
            <person name="Guiltinan M.J."/>
            <person name="Mieczkowski P."/>
            <person name="Farmer A."/>
            <person name="Ramaraj T."/>
            <person name="Crozier J."/>
            <person name="Davis R.E."/>
            <person name="Shao J."/>
            <person name="Melnick R.L."/>
            <person name="Pereira G.A.G."/>
            <person name="Bailey B.A."/>
        </authorList>
    </citation>
    <scope>NUCLEOTIDE SEQUENCE [LARGE SCALE GENOMIC DNA]</scope>
    <source>
        <strain evidence="3 4">MCA 2997</strain>
    </source>
</reference>
<evidence type="ECO:0000313" key="4">
    <source>
        <dbReference type="Proteomes" id="UP000017559"/>
    </source>
</evidence>
<gene>
    <name evidence="3" type="ORF">Moror_3934</name>
</gene>
<organism evidence="3 4">
    <name type="scientific">Moniliophthora roreri (strain MCA 2997)</name>
    <name type="common">Cocoa frosty pod rot fungus</name>
    <name type="synonym">Crinipellis roreri</name>
    <dbReference type="NCBI Taxonomy" id="1381753"/>
    <lineage>
        <taxon>Eukaryota</taxon>
        <taxon>Fungi</taxon>
        <taxon>Dikarya</taxon>
        <taxon>Basidiomycota</taxon>
        <taxon>Agaricomycotina</taxon>
        <taxon>Agaricomycetes</taxon>
        <taxon>Agaricomycetidae</taxon>
        <taxon>Agaricales</taxon>
        <taxon>Marasmiineae</taxon>
        <taxon>Marasmiaceae</taxon>
        <taxon>Moniliophthora</taxon>
    </lineage>
</organism>
<keyword evidence="4" id="KW-1185">Reference proteome</keyword>
<feature type="compositionally biased region" description="Basic and acidic residues" evidence="1">
    <location>
        <begin position="245"/>
        <end position="271"/>
    </location>
</feature>
<dbReference type="PANTHER" id="PTHR36223:SF1">
    <property type="entry name" value="TRANSCRIPTION ELONGATION FACTOR EAF N-TERMINAL DOMAIN-CONTAINING PROTEIN"/>
    <property type="match status" value="1"/>
</dbReference>
<dbReference type="AlphaFoldDB" id="V2XNI6"/>
<sequence length="304" mass="34086">MVSINNLSSWIYIEGVEAQLYDVQIDQARNQVSCWVASEAGKKYEVEYQDDAYTNPSSWTLSIDGFKRASGVVRESNNMFRNYFDGVVSSATSVIPFKFATVETTDDENADKSDNPHIGEIKLTVYRTEKVGDDVPWTARVARPIEPQPFHETTKKGLHHQTTFTDSVDIASRIVSVDFRNIGEPIAIFIFRYRPLTILQANGIAPRASPERVAGPSNSNKRRAPTEAEEEDVKFSLSEASDGDSSDKEIEELQKLQKRMDDLRAQRESRQKGKSARKKVKVESDPGHVPLKGVTIDLTVDDAQ</sequence>
<dbReference type="EMBL" id="AWSO01000090">
    <property type="protein sequence ID" value="ESK95307.1"/>
    <property type="molecule type" value="Genomic_DNA"/>
</dbReference>
<dbReference type="PANTHER" id="PTHR36223">
    <property type="entry name" value="BETA-LACTAMASE-TYPE TRANSPEPTIDASE FOLD DOMAIN CONTAINING PROTEIN"/>
    <property type="match status" value="1"/>
</dbReference>
<feature type="region of interest" description="Disordered" evidence="1">
    <location>
        <begin position="207"/>
        <end position="304"/>
    </location>
</feature>
<dbReference type="HOGENOM" id="CLU_060356_0_1_1"/>
<dbReference type="OrthoDB" id="3364132at2759"/>
<accession>V2XNI6</accession>
<name>V2XNI6_MONRO</name>
<dbReference type="InterPro" id="IPR057678">
    <property type="entry name" value="DUF7918"/>
</dbReference>
<evidence type="ECO:0000256" key="1">
    <source>
        <dbReference type="SAM" id="MobiDB-lite"/>
    </source>
</evidence>
<evidence type="ECO:0000259" key="2">
    <source>
        <dbReference type="Pfam" id="PF25534"/>
    </source>
</evidence>
<dbReference type="KEGG" id="mrr:Moror_3934"/>
<proteinExistence type="predicted"/>
<feature type="domain" description="DUF7918" evidence="2">
    <location>
        <begin position="11"/>
        <end position="207"/>
    </location>
</feature>
<dbReference type="Pfam" id="PF25534">
    <property type="entry name" value="DUF7918"/>
    <property type="match status" value="1"/>
</dbReference>
<evidence type="ECO:0000313" key="3">
    <source>
        <dbReference type="EMBL" id="ESK95307.1"/>
    </source>
</evidence>
<protein>
    <recommendedName>
        <fullName evidence="2">DUF7918 domain-containing protein</fullName>
    </recommendedName>
</protein>